<dbReference type="AlphaFoldDB" id="A0A4C1VZI4"/>
<name>A0A4C1VZI4_EUMVA</name>
<proteinExistence type="predicted"/>
<dbReference type="Proteomes" id="UP000299102">
    <property type="component" value="Unassembled WGS sequence"/>
</dbReference>
<accession>A0A4C1VZI4</accession>
<keyword evidence="3" id="KW-1185">Reference proteome</keyword>
<feature type="region of interest" description="Disordered" evidence="1">
    <location>
        <begin position="1"/>
        <end position="32"/>
    </location>
</feature>
<sequence length="96" mass="10766">MVEARGIADYTQKLESARGEPQSPKLHGRAYSGATRTPRPLCPMLDEHKASCAIVYEYRVLAFAHASTRVGIKLNFSSFILSNLHFDYDCDPIHIN</sequence>
<reference evidence="2 3" key="1">
    <citation type="journal article" date="2019" name="Commun. Biol.">
        <title>The bagworm genome reveals a unique fibroin gene that provides high tensile strength.</title>
        <authorList>
            <person name="Kono N."/>
            <person name="Nakamura H."/>
            <person name="Ohtoshi R."/>
            <person name="Tomita M."/>
            <person name="Numata K."/>
            <person name="Arakawa K."/>
        </authorList>
    </citation>
    <scope>NUCLEOTIDE SEQUENCE [LARGE SCALE GENOMIC DNA]</scope>
</reference>
<evidence type="ECO:0000256" key="1">
    <source>
        <dbReference type="SAM" id="MobiDB-lite"/>
    </source>
</evidence>
<organism evidence="2 3">
    <name type="scientific">Eumeta variegata</name>
    <name type="common">Bagworm moth</name>
    <name type="synonym">Eumeta japonica</name>
    <dbReference type="NCBI Taxonomy" id="151549"/>
    <lineage>
        <taxon>Eukaryota</taxon>
        <taxon>Metazoa</taxon>
        <taxon>Ecdysozoa</taxon>
        <taxon>Arthropoda</taxon>
        <taxon>Hexapoda</taxon>
        <taxon>Insecta</taxon>
        <taxon>Pterygota</taxon>
        <taxon>Neoptera</taxon>
        <taxon>Endopterygota</taxon>
        <taxon>Lepidoptera</taxon>
        <taxon>Glossata</taxon>
        <taxon>Ditrysia</taxon>
        <taxon>Tineoidea</taxon>
        <taxon>Psychidae</taxon>
        <taxon>Oiketicinae</taxon>
        <taxon>Eumeta</taxon>
    </lineage>
</organism>
<gene>
    <name evidence="2" type="ORF">EVAR_22125_1</name>
</gene>
<evidence type="ECO:0000313" key="2">
    <source>
        <dbReference type="EMBL" id="GBP44241.1"/>
    </source>
</evidence>
<comment type="caution">
    <text evidence="2">The sequence shown here is derived from an EMBL/GenBank/DDBJ whole genome shotgun (WGS) entry which is preliminary data.</text>
</comment>
<dbReference type="EMBL" id="BGZK01000449">
    <property type="protein sequence ID" value="GBP44241.1"/>
    <property type="molecule type" value="Genomic_DNA"/>
</dbReference>
<protein>
    <submittedName>
        <fullName evidence="2">Uncharacterized protein</fullName>
    </submittedName>
</protein>
<evidence type="ECO:0000313" key="3">
    <source>
        <dbReference type="Proteomes" id="UP000299102"/>
    </source>
</evidence>